<reference evidence="2" key="1">
    <citation type="journal article" date="2017" name="Cell">
        <title>Insights into land plant evolution garnered from the Marchantia polymorpha genome.</title>
        <authorList>
            <person name="Bowman J.L."/>
            <person name="Kohchi T."/>
            <person name="Yamato K.T."/>
            <person name="Jenkins J."/>
            <person name="Shu S."/>
            <person name="Ishizaki K."/>
            <person name="Yamaoka S."/>
            <person name="Nishihama R."/>
            <person name="Nakamura Y."/>
            <person name="Berger F."/>
            <person name="Adam C."/>
            <person name="Aki S.S."/>
            <person name="Althoff F."/>
            <person name="Araki T."/>
            <person name="Arteaga-Vazquez M.A."/>
            <person name="Balasubrmanian S."/>
            <person name="Barry K."/>
            <person name="Bauer D."/>
            <person name="Boehm C.R."/>
            <person name="Briginshaw L."/>
            <person name="Caballero-Perez J."/>
            <person name="Catarino B."/>
            <person name="Chen F."/>
            <person name="Chiyoda S."/>
            <person name="Chovatia M."/>
            <person name="Davies K.M."/>
            <person name="Delmans M."/>
            <person name="Demura T."/>
            <person name="Dierschke T."/>
            <person name="Dolan L."/>
            <person name="Dorantes-Acosta A.E."/>
            <person name="Eklund D.M."/>
            <person name="Florent S.N."/>
            <person name="Flores-Sandoval E."/>
            <person name="Fujiyama A."/>
            <person name="Fukuzawa H."/>
            <person name="Galik B."/>
            <person name="Grimanelli D."/>
            <person name="Grimwood J."/>
            <person name="Grossniklaus U."/>
            <person name="Hamada T."/>
            <person name="Haseloff J."/>
            <person name="Hetherington A.J."/>
            <person name="Higo A."/>
            <person name="Hirakawa Y."/>
            <person name="Hundley H.N."/>
            <person name="Ikeda Y."/>
            <person name="Inoue K."/>
            <person name="Inoue S.I."/>
            <person name="Ishida S."/>
            <person name="Jia Q."/>
            <person name="Kakita M."/>
            <person name="Kanazawa T."/>
            <person name="Kawai Y."/>
            <person name="Kawashima T."/>
            <person name="Kennedy M."/>
            <person name="Kinose K."/>
            <person name="Kinoshita T."/>
            <person name="Kohara Y."/>
            <person name="Koide E."/>
            <person name="Komatsu K."/>
            <person name="Kopischke S."/>
            <person name="Kubo M."/>
            <person name="Kyozuka J."/>
            <person name="Lagercrantz U."/>
            <person name="Lin S.S."/>
            <person name="Lindquist E."/>
            <person name="Lipzen A.M."/>
            <person name="Lu C.W."/>
            <person name="De Luna E."/>
            <person name="Martienssen R.A."/>
            <person name="Minamino N."/>
            <person name="Mizutani M."/>
            <person name="Mizutani M."/>
            <person name="Mochizuki N."/>
            <person name="Monte I."/>
            <person name="Mosher R."/>
            <person name="Nagasaki H."/>
            <person name="Nakagami H."/>
            <person name="Naramoto S."/>
            <person name="Nishitani K."/>
            <person name="Ohtani M."/>
            <person name="Okamoto T."/>
            <person name="Okumura M."/>
            <person name="Phillips J."/>
            <person name="Pollak B."/>
            <person name="Reinders A."/>
            <person name="Rovekamp M."/>
            <person name="Sano R."/>
            <person name="Sawa S."/>
            <person name="Schmid M.W."/>
            <person name="Shirakawa M."/>
            <person name="Solano R."/>
            <person name="Spunde A."/>
            <person name="Suetsugu N."/>
            <person name="Sugano S."/>
            <person name="Sugiyama A."/>
            <person name="Sun R."/>
            <person name="Suzuki Y."/>
            <person name="Takenaka M."/>
            <person name="Takezawa D."/>
            <person name="Tomogane H."/>
            <person name="Tsuzuki M."/>
            <person name="Ueda T."/>
            <person name="Umeda M."/>
            <person name="Ward J.M."/>
            <person name="Watanabe Y."/>
            <person name="Yazaki K."/>
            <person name="Yokoyama R."/>
            <person name="Yoshitake Y."/>
            <person name="Yotsui I."/>
            <person name="Zachgo S."/>
            <person name="Schmutz J."/>
        </authorList>
    </citation>
    <scope>NUCLEOTIDE SEQUENCE [LARGE SCALE GENOMIC DNA]</scope>
    <source>
        <strain evidence="2">Tak-1</strain>
    </source>
</reference>
<proteinExistence type="predicted"/>
<protein>
    <recommendedName>
        <fullName evidence="3">Metallothionein-like protein</fullName>
    </recommendedName>
</protein>
<keyword evidence="2" id="KW-1185">Reference proteome</keyword>
<organism evidence="1 2">
    <name type="scientific">Marchantia polymorpha</name>
    <name type="common">Common liverwort</name>
    <name type="synonym">Marchantia aquatica</name>
    <dbReference type="NCBI Taxonomy" id="3197"/>
    <lineage>
        <taxon>Eukaryota</taxon>
        <taxon>Viridiplantae</taxon>
        <taxon>Streptophyta</taxon>
        <taxon>Embryophyta</taxon>
        <taxon>Marchantiophyta</taxon>
        <taxon>Marchantiopsida</taxon>
        <taxon>Marchantiidae</taxon>
        <taxon>Marchantiales</taxon>
        <taxon>Marchantiaceae</taxon>
        <taxon>Marchantia</taxon>
    </lineage>
</organism>
<dbReference type="Gramene" id="Mp4g17490.1">
    <property type="protein sequence ID" value="Mp4g17490.1.cds"/>
    <property type="gene ID" value="Mp4g17490"/>
</dbReference>
<dbReference type="Proteomes" id="UP000244005">
    <property type="component" value="Unassembled WGS sequence"/>
</dbReference>
<sequence length="45" mass="4618">MSGCGNSDCSCGAACQCGSGNSCCAKRSMNDFESSEMRGPTVKIF</sequence>
<gene>
    <name evidence="1" type="ORF">MARPO_0041s0031</name>
</gene>
<evidence type="ECO:0008006" key="3">
    <source>
        <dbReference type="Google" id="ProtNLM"/>
    </source>
</evidence>
<dbReference type="AlphaFoldDB" id="A0A2R6X1Z7"/>
<accession>A0A2R6X1Z7</accession>
<dbReference type="EMBL" id="KZ772713">
    <property type="protein sequence ID" value="PTQ40129.1"/>
    <property type="molecule type" value="Genomic_DNA"/>
</dbReference>
<name>A0A2R6X1Z7_MARPO</name>
<evidence type="ECO:0000313" key="2">
    <source>
        <dbReference type="Proteomes" id="UP000244005"/>
    </source>
</evidence>
<evidence type="ECO:0000313" key="1">
    <source>
        <dbReference type="EMBL" id="PTQ40129.1"/>
    </source>
</evidence>